<dbReference type="Pfam" id="PF02575">
    <property type="entry name" value="YbaB_DNA_bd"/>
    <property type="match status" value="1"/>
</dbReference>
<dbReference type="NCBIfam" id="TIGR00103">
    <property type="entry name" value="DNA_YbaB_EbfC"/>
    <property type="match status" value="1"/>
</dbReference>
<reference evidence="4 5" key="1">
    <citation type="submission" date="2015-12" db="EMBL/GenBank/DDBJ databases">
        <title>Genome sequence of Thalassospira lucentensis MCCC 1A02072.</title>
        <authorList>
            <person name="Lu L."/>
            <person name="Lai Q."/>
            <person name="Shao Z."/>
            <person name="Qian P."/>
        </authorList>
    </citation>
    <scope>NUCLEOTIDE SEQUENCE [LARGE SCALE GENOMIC DNA]</scope>
    <source>
        <strain evidence="4 5">MCCC 1A02072</strain>
    </source>
</reference>
<keyword evidence="1 2" id="KW-0238">DNA-binding</keyword>
<keyword evidence="2" id="KW-0963">Cytoplasm</keyword>
<evidence type="ECO:0000256" key="2">
    <source>
        <dbReference type="HAMAP-Rule" id="MF_00274"/>
    </source>
</evidence>
<comment type="subunit">
    <text evidence="2">Homodimer.</text>
</comment>
<comment type="function">
    <text evidence="2">Binds to DNA and alters its conformation. May be involved in regulation of gene expression, nucleoid organization and DNA protection.</text>
</comment>
<evidence type="ECO:0000313" key="5">
    <source>
        <dbReference type="Proteomes" id="UP000076335"/>
    </source>
</evidence>
<dbReference type="PANTHER" id="PTHR33449">
    <property type="entry name" value="NUCLEOID-ASSOCIATED PROTEIN YBAB"/>
    <property type="match status" value="1"/>
</dbReference>
<accession>A0A154L436</accession>
<gene>
    <name evidence="4" type="ORF">AUP42_21030</name>
</gene>
<comment type="similarity">
    <text evidence="2">Belongs to the YbaB/EbfC family.</text>
</comment>
<evidence type="ECO:0000256" key="1">
    <source>
        <dbReference type="ARBA" id="ARBA00023125"/>
    </source>
</evidence>
<dbReference type="Proteomes" id="UP000076335">
    <property type="component" value="Unassembled WGS sequence"/>
</dbReference>
<dbReference type="RefSeq" id="WP_007091823.1">
    <property type="nucleotide sequence ID" value="NZ_CP136684.1"/>
</dbReference>
<dbReference type="PANTHER" id="PTHR33449:SF1">
    <property type="entry name" value="NUCLEOID-ASSOCIATED PROTEIN YBAB"/>
    <property type="match status" value="1"/>
</dbReference>
<sequence length="107" mass="11640">MKNLAGMLKQAQQMQSKMQEMQEGLVALEIEGQSGAGMVKVMLNGKGEMRGLKLDKSIVDPEDTEVLEDLIVAAYNDAKVKVEAAVQDKMKDVTGGLNLPEGFKLPF</sequence>
<dbReference type="EMBL" id="LPVY01000014">
    <property type="protein sequence ID" value="KZB63545.1"/>
    <property type="molecule type" value="Genomic_DNA"/>
</dbReference>
<comment type="caution">
    <text evidence="4">The sequence shown here is derived from an EMBL/GenBank/DDBJ whole genome shotgun (WGS) entry which is preliminary data.</text>
</comment>
<dbReference type="GO" id="GO:0003677">
    <property type="term" value="F:DNA binding"/>
    <property type="evidence" value="ECO:0007669"/>
    <property type="project" value="UniProtKB-UniRule"/>
</dbReference>
<feature type="coiled-coil region" evidence="3">
    <location>
        <begin position="4"/>
        <end position="31"/>
    </location>
</feature>
<evidence type="ECO:0000256" key="3">
    <source>
        <dbReference type="SAM" id="Coils"/>
    </source>
</evidence>
<proteinExistence type="inferred from homology"/>
<dbReference type="Gene3D" id="3.30.1310.10">
    <property type="entry name" value="Nucleoid-associated protein YbaB-like domain"/>
    <property type="match status" value="1"/>
</dbReference>
<keyword evidence="3" id="KW-0175">Coiled coil</keyword>
<name>A0A154L436_9PROT</name>
<evidence type="ECO:0000313" key="4">
    <source>
        <dbReference type="EMBL" id="KZB63545.1"/>
    </source>
</evidence>
<dbReference type="GO" id="GO:0043590">
    <property type="term" value="C:bacterial nucleoid"/>
    <property type="evidence" value="ECO:0007669"/>
    <property type="project" value="UniProtKB-UniRule"/>
</dbReference>
<dbReference type="GeneID" id="31925801"/>
<dbReference type="InterPro" id="IPR004401">
    <property type="entry name" value="YbaB/EbfC"/>
</dbReference>
<protein>
    <recommendedName>
        <fullName evidence="2">Nucleoid-associated protein AUP42_21030</fullName>
    </recommendedName>
</protein>
<dbReference type="OrthoDB" id="9803080at2"/>
<dbReference type="InterPro" id="IPR036894">
    <property type="entry name" value="YbaB-like_sf"/>
</dbReference>
<dbReference type="PIRSF" id="PIRSF004555">
    <property type="entry name" value="UCP004555"/>
    <property type="match status" value="1"/>
</dbReference>
<dbReference type="AlphaFoldDB" id="A0A154L436"/>
<comment type="subcellular location">
    <subcellularLocation>
        <location evidence="2">Cytoplasm</location>
        <location evidence="2">Nucleoid</location>
    </subcellularLocation>
</comment>
<dbReference type="GO" id="GO:0005829">
    <property type="term" value="C:cytosol"/>
    <property type="evidence" value="ECO:0007669"/>
    <property type="project" value="TreeGrafter"/>
</dbReference>
<dbReference type="SUPFAM" id="SSF82607">
    <property type="entry name" value="YbaB-like"/>
    <property type="match status" value="1"/>
</dbReference>
<organism evidence="4 5">
    <name type="scientific">Thalassospira lucentensis</name>
    <dbReference type="NCBI Taxonomy" id="168935"/>
    <lineage>
        <taxon>Bacteria</taxon>
        <taxon>Pseudomonadati</taxon>
        <taxon>Pseudomonadota</taxon>
        <taxon>Alphaproteobacteria</taxon>
        <taxon>Rhodospirillales</taxon>
        <taxon>Thalassospiraceae</taxon>
        <taxon>Thalassospira</taxon>
    </lineage>
</organism>
<dbReference type="HAMAP" id="MF_00274">
    <property type="entry name" value="DNA_YbaB_EbfC"/>
    <property type="match status" value="1"/>
</dbReference>